<comment type="caution">
    <text evidence="1">The sequence shown here is derived from an EMBL/GenBank/DDBJ whole genome shotgun (WGS) entry which is preliminary data.</text>
</comment>
<dbReference type="OrthoDB" id="8193306at2759"/>
<gene>
    <name evidence="1" type="ORF">EVAR_87962_1</name>
</gene>
<protein>
    <submittedName>
        <fullName evidence="1">Uncharacterized protein</fullName>
    </submittedName>
</protein>
<dbReference type="AlphaFoldDB" id="A0A4C1VCM6"/>
<evidence type="ECO:0000313" key="2">
    <source>
        <dbReference type="Proteomes" id="UP000299102"/>
    </source>
</evidence>
<sequence>MEAYAARLSLHAAGHRDASDIVKEITETSPKRANKIKKAYHSPKFRHMNIHPKKQISISLSLCLYVDGRFSKHSYTLMQQALVQEAVLTQNEEFLDQGLTLLSKWGCDGSSGHSNYSQRYNTGQEGKSDTSLFAVCLVPLRLQPTNGTYIIWNNH</sequence>
<keyword evidence="2" id="KW-1185">Reference proteome</keyword>
<dbReference type="EMBL" id="BGZK01000318">
    <property type="protein sequence ID" value="GBP36383.1"/>
    <property type="molecule type" value="Genomic_DNA"/>
</dbReference>
<dbReference type="Proteomes" id="UP000299102">
    <property type="component" value="Unassembled WGS sequence"/>
</dbReference>
<organism evidence="1 2">
    <name type="scientific">Eumeta variegata</name>
    <name type="common">Bagworm moth</name>
    <name type="synonym">Eumeta japonica</name>
    <dbReference type="NCBI Taxonomy" id="151549"/>
    <lineage>
        <taxon>Eukaryota</taxon>
        <taxon>Metazoa</taxon>
        <taxon>Ecdysozoa</taxon>
        <taxon>Arthropoda</taxon>
        <taxon>Hexapoda</taxon>
        <taxon>Insecta</taxon>
        <taxon>Pterygota</taxon>
        <taxon>Neoptera</taxon>
        <taxon>Endopterygota</taxon>
        <taxon>Lepidoptera</taxon>
        <taxon>Glossata</taxon>
        <taxon>Ditrysia</taxon>
        <taxon>Tineoidea</taxon>
        <taxon>Psychidae</taxon>
        <taxon>Oiketicinae</taxon>
        <taxon>Eumeta</taxon>
    </lineage>
</organism>
<reference evidence="1 2" key="1">
    <citation type="journal article" date="2019" name="Commun. Biol.">
        <title>The bagworm genome reveals a unique fibroin gene that provides high tensile strength.</title>
        <authorList>
            <person name="Kono N."/>
            <person name="Nakamura H."/>
            <person name="Ohtoshi R."/>
            <person name="Tomita M."/>
            <person name="Numata K."/>
            <person name="Arakawa K."/>
        </authorList>
    </citation>
    <scope>NUCLEOTIDE SEQUENCE [LARGE SCALE GENOMIC DNA]</scope>
</reference>
<accession>A0A4C1VCM6</accession>
<evidence type="ECO:0000313" key="1">
    <source>
        <dbReference type="EMBL" id="GBP36383.1"/>
    </source>
</evidence>
<proteinExistence type="predicted"/>
<name>A0A4C1VCM6_EUMVA</name>